<sequence>MQHFSRLSLPFVCLIVLAGCDPAPTANTKSPAQKSIEADIGQVEEDVRLAAANKRIDELERQVAELQSTPEKLDLQMLSKRVDLLEAVTQGSAAGQTRADTPDLPDAKPNAKQPLQSSSATPTVPRRSANPLLQTPDTQTRLATPEEAKAFLRKQ</sequence>
<proteinExistence type="predicted"/>
<dbReference type="Proteomes" id="UP000244189">
    <property type="component" value="Unassembled WGS sequence"/>
</dbReference>
<dbReference type="RefSeq" id="WP_146168845.1">
    <property type="nucleotide sequence ID" value="NZ_JASPFP010000001.1"/>
</dbReference>
<feature type="coiled-coil region" evidence="1">
    <location>
        <begin position="42"/>
        <end position="76"/>
    </location>
</feature>
<reference evidence="3 4" key="1">
    <citation type="submission" date="2018-04" db="EMBL/GenBank/DDBJ databases">
        <title>Genomic Encyclopedia of Type Strains, Phase III (KMG-III): the genomes of soil and plant-associated and newly described type strains.</title>
        <authorList>
            <person name="Whitman W."/>
        </authorList>
    </citation>
    <scope>NUCLEOTIDE SEQUENCE [LARGE SCALE GENOMIC DNA]</scope>
    <source>
        <strain evidence="3 4">MA101b</strain>
    </source>
</reference>
<feature type="compositionally biased region" description="Polar residues" evidence="2">
    <location>
        <begin position="131"/>
        <end position="142"/>
    </location>
</feature>
<organism evidence="3 4">
    <name type="scientific">Sphingomonas aurantiaca</name>
    <dbReference type="NCBI Taxonomy" id="185949"/>
    <lineage>
        <taxon>Bacteria</taxon>
        <taxon>Pseudomonadati</taxon>
        <taxon>Pseudomonadota</taxon>
        <taxon>Alphaproteobacteria</taxon>
        <taxon>Sphingomonadales</taxon>
        <taxon>Sphingomonadaceae</taxon>
        <taxon>Sphingomonas</taxon>
    </lineage>
</organism>
<dbReference type="PROSITE" id="PS51257">
    <property type="entry name" value="PROKAR_LIPOPROTEIN"/>
    <property type="match status" value="1"/>
</dbReference>
<evidence type="ECO:0000313" key="3">
    <source>
        <dbReference type="EMBL" id="PTQ59890.1"/>
    </source>
</evidence>
<comment type="caution">
    <text evidence="3">The sequence shown here is derived from an EMBL/GenBank/DDBJ whole genome shotgun (WGS) entry which is preliminary data.</text>
</comment>
<evidence type="ECO:0000256" key="1">
    <source>
        <dbReference type="SAM" id="Coils"/>
    </source>
</evidence>
<feature type="compositionally biased region" description="Basic and acidic residues" evidence="2">
    <location>
        <begin position="144"/>
        <end position="155"/>
    </location>
</feature>
<feature type="compositionally biased region" description="Polar residues" evidence="2">
    <location>
        <begin position="89"/>
        <end position="99"/>
    </location>
</feature>
<accession>A0A2T5GKN4</accession>
<dbReference type="AlphaFoldDB" id="A0A2T5GKN4"/>
<feature type="compositionally biased region" description="Polar residues" evidence="2">
    <location>
        <begin position="113"/>
        <end position="122"/>
    </location>
</feature>
<keyword evidence="4" id="KW-1185">Reference proteome</keyword>
<evidence type="ECO:0000256" key="2">
    <source>
        <dbReference type="SAM" id="MobiDB-lite"/>
    </source>
</evidence>
<dbReference type="EMBL" id="QAOG01000004">
    <property type="protein sequence ID" value="PTQ59890.1"/>
    <property type="molecule type" value="Genomic_DNA"/>
</dbReference>
<keyword evidence="1" id="KW-0175">Coiled coil</keyword>
<evidence type="ECO:0000313" key="4">
    <source>
        <dbReference type="Proteomes" id="UP000244189"/>
    </source>
</evidence>
<name>A0A2T5GKN4_9SPHN</name>
<protein>
    <submittedName>
        <fullName evidence="3">Uncharacterized protein</fullName>
    </submittedName>
</protein>
<gene>
    <name evidence="3" type="ORF">C8J26_2744</name>
</gene>
<feature type="region of interest" description="Disordered" evidence="2">
    <location>
        <begin position="89"/>
        <end position="155"/>
    </location>
</feature>